<reference evidence="1 2" key="1">
    <citation type="submission" date="2017-01" db="EMBL/GenBank/DDBJ databases">
        <authorList>
            <consortium name="Urmite Genomes"/>
        </authorList>
    </citation>
    <scope>NUCLEOTIDE SEQUENCE [LARGE SCALE GENOMIC DNA]</scope>
    <source>
        <strain evidence="1 2">AB308</strain>
    </source>
</reference>
<dbReference type="Proteomes" id="UP000241595">
    <property type="component" value="Unassembled WGS sequence"/>
</dbReference>
<sequence length="275" mass="29727">MTDEEPERSEAGRRAAERALVRVVHHYAGTPEFVLLGGLVPGLLCARSGRRHAGTTDVDVQVDLEIAAGAVEAGRLERALRNAEFEPGGEHVWRWRLVDSPTVIKFELLADLDDQPNEATVEFVECDQLGAVNLRGTGYAARDTVIHKISAKDHGTLLNAEIKVAGLAGFLVAKMAAAHGRRKSKDWYDIAFVLLHNDYGDPAAAAARVLAVFPDAIGAIRTWVLDLQSNFEDEGSQGTEGYVAQITMDHPDLDATTAAADAQLAIEVFTEHLLG</sequence>
<name>A0A2U3N8N6_9MYCO</name>
<keyword evidence="2" id="KW-1185">Reference proteome</keyword>
<evidence type="ECO:0000313" key="1">
    <source>
        <dbReference type="EMBL" id="SPM27830.1"/>
    </source>
</evidence>
<gene>
    <name evidence="1" type="ORF">MTAB308_1315</name>
</gene>
<protein>
    <recommendedName>
        <fullName evidence="3">Nucleotidyl transferase AbiEii toxin, Type IV TA system</fullName>
    </recommendedName>
</protein>
<evidence type="ECO:0000313" key="2">
    <source>
        <dbReference type="Proteomes" id="UP000241595"/>
    </source>
</evidence>
<dbReference type="InterPro" id="IPR014942">
    <property type="entry name" value="AbiEii"/>
</dbReference>
<dbReference type="EMBL" id="FTRV01000010">
    <property type="protein sequence ID" value="SPM27830.1"/>
    <property type="molecule type" value="Genomic_DNA"/>
</dbReference>
<evidence type="ECO:0008006" key="3">
    <source>
        <dbReference type="Google" id="ProtNLM"/>
    </source>
</evidence>
<proteinExistence type="predicted"/>
<dbReference type="Pfam" id="PF08843">
    <property type="entry name" value="AbiEii"/>
    <property type="match status" value="1"/>
</dbReference>
<dbReference type="RefSeq" id="WP_108637210.1">
    <property type="nucleotide sequence ID" value="NZ_LT717699.1"/>
</dbReference>
<dbReference type="OrthoDB" id="5019938at2"/>
<dbReference type="STRING" id="1841859.GCA_900157385_01312"/>
<accession>A0A2U3N8N6</accession>
<organism evidence="1 2">
    <name type="scientific">Mycobacterium terramassiliense</name>
    <dbReference type="NCBI Taxonomy" id="1841859"/>
    <lineage>
        <taxon>Bacteria</taxon>
        <taxon>Bacillati</taxon>
        <taxon>Actinomycetota</taxon>
        <taxon>Actinomycetes</taxon>
        <taxon>Mycobacteriales</taxon>
        <taxon>Mycobacteriaceae</taxon>
        <taxon>Mycobacterium</taxon>
    </lineage>
</organism>
<dbReference type="AlphaFoldDB" id="A0A2U3N8N6"/>